<comment type="similarity">
    <text evidence="1">Belongs to the FAH family.</text>
</comment>
<keyword evidence="2" id="KW-0479">Metal-binding</keyword>
<dbReference type="PANTHER" id="PTHR42796">
    <property type="entry name" value="FUMARYLACETOACETATE HYDROLASE DOMAIN-CONTAINING PROTEIN 2A-RELATED"/>
    <property type="match status" value="1"/>
</dbReference>
<feature type="domain" description="Fumarylacetoacetase-like C-terminal" evidence="3">
    <location>
        <begin position="81"/>
        <end position="286"/>
    </location>
</feature>
<keyword evidence="4" id="KW-0378">Hydrolase</keyword>
<dbReference type="InterPro" id="IPR036663">
    <property type="entry name" value="Fumarylacetoacetase_C_sf"/>
</dbReference>
<gene>
    <name evidence="4" type="ORF">CXG46_14715</name>
    <name evidence="5" type="ORF">SAMN05192575_103335</name>
</gene>
<dbReference type="Proteomes" id="UP000233565">
    <property type="component" value="Unassembled WGS sequence"/>
</dbReference>
<evidence type="ECO:0000313" key="5">
    <source>
        <dbReference type="EMBL" id="SFB09693.1"/>
    </source>
</evidence>
<dbReference type="GO" id="GO:0046872">
    <property type="term" value="F:metal ion binding"/>
    <property type="evidence" value="ECO:0007669"/>
    <property type="project" value="UniProtKB-KW"/>
</dbReference>
<dbReference type="Proteomes" id="UP000199113">
    <property type="component" value="Unassembled WGS sequence"/>
</dbReference>
<dbReference type="GO" id="GO:0044281">
    <property type="term" value="P:small molecule metabolic process"/>
    <property type="evidence" value="ECO:0007669"/>
    <property type="project" value="UniProtKB-ARBA"/>
</dbReference>
<evidence type="ECO:0000256" key="2">
    <source>
        <dbReference type="ARBA" id="ARBA00022723"/>
    </source>
</evidence>
<dbReference type="RefSeq" id="WP_091197743.1">
    <property type="nucleotide sequence ID" value="NZ_FOKC01000003.1"/>
</dbReference>
<dbReference type="Pfam" id="PF01557">
    <property type="entry name" value="FAA_hydrolase"/>
    <property type="match status" value="1"/>
</dbReference>
<reference evidence="4 7" key="2">
    <citation type="submission" date="2017-12" db="EMBL/GenBank/DDBJ databases">
        <title>Pharmacopeia of the Arctic Ocean.</title>
        <authorList>
            <person name="Collins E."/>
            <person name="Ducluzeau A.-L."/>
        </authorList>
    </citation>
    <scope>NUCLEOTIDE SEQUENCE [LARGE SCALE GENOMIC DNA]</scope>
    <source>
        <strain evidence="4 7">DSM 23325</strain>
    </source>
</reference>
<proteinExistence type="inferred from homology"/>
<evidence type="ECO:0000256" key="1">
    <source>
        <dbReference type="ARBA" id="ARBA00010211"/>
    </source>
</evidence>
<dbReference type="AlphaFoldDB" id="A0A1I0YBW9"/>
<dbReference type="EMBL" id="FOKC01000003">
    <property type="protein sequence ID" value="SFB09693.1"/>
    <property type="molecule type" value="Genomic_DNA"/>
</dbReference>
<dbReference type="PANTHER" id="PTHR42796:SF4">
    <property type="entry name" value="FUMARYLACETOACETATE HYDROLASE DOMAIN-CONTAINING PROTEIN 2A"/>
    <property type="match status" value="1"/>
</dbReference>
<dbReference type="InterPro" id="IPR011234">
    <property type="entry name" value="Fumarylacetoacetase-like_C"/>
</dbReference>
<sequence length="297" mass="30863">MQLANVDGHAVLITTVTGTGVIHGIDVAEASAGKFGPGLPALYEDWDGFHAWADTLDTTDQQPVLVTRDQLGSPSPAPRQIVAIGLNYRSHAAESGFEPPTGLPPTFTKFVTSLTGPDTEIVLPPGGKTDWEVELVVVIGRSASGVDEADAWGHVAGLTIGQDISERVTQLAGPAPQFSIGKSFPGFAPVGPWLVTVDAVPDRDDLALGCAVNGETVQDGRTSDLIQSVPALIASLSTTITLLPGDLIFTGTPAGVGAGRTPPRFLQDGDQLHSWIEGLGEQRQRFVAAPPAQTPGA</sequence>
<dbReference type="Gene3D" id="3.90.850.10">
    <property type="entry name" value="Fumarylacetoacetase-like, C-terminal domain"/>
    <property type="match status" value="1"/>
</dbReference>
<dbReference type="STRING" id="748909.SAMN05192575_103335"/>
<dbReference type="EMBL" id="PJBV01000032">
    <property type="protein sequence ID" value="PKH38979.1"/>
    <property type="molecule type" value="Genomic_DNA"/>
</dbReference>
<evidence type="ECO:0000313" key="4">
    <source>
        <dbReference type="EMBL" id="PKH38979.1"/>
    </source>
</evidence>
<keyword evidence="7" id="KW-1185">Reference proteome</keyword>
<evidence type="ECO:0000259" key="3">
    <source>
        <dbReference type="Pfam" id="PF01557"/>
    </source>
</evidence>
<dbReference type="SUPFAM" id="SSF56529">
    <property type="entry name" value="FAH"/>
    <property type="match status" value="1"/>
</dbReference>
<dbReference type="InterPro" id="IPR051121">
    <property type="entry name" value="FAH"/>
</dbReference>
<reference evidence="5" key="1">
    <citation type="submission" date="2016-10" db="EMBL/GenBank/DDBJ databases">
        <authorList>
            <person name="de Groot N.N."/>
        </authorList>
    </citation>
    <scope>NUCLEOTIDE SEQUENCE [LARGE SCALE GENOMIC DNA]</scope>
    <source>
        <strain evidence="5">CGMCC 1.10697</strain>
    </source>
</reference>
<evidence type="ECO:0000313" key="7">
    <source>
        <dbReference type="Proteomes" id="UP000233565"/>
    </source>
</evidence>
<dbReference type="GO" id="GO:0016787">
    <property type="term" value="F:hydrolase activity"/>
    <property type="evidence" value="ECO:0007669"/>
    <property type="project" value="UniProtKB-KW"/>
</dbReference>
<organism evidence="5 6">
    <name type="scientific">Nocardioides alpinus</name>
    <dbReference type="NCBI Taxonomy" id="748909"/>
    <lineage>
        <taxon>Bacteria</taxon>
        <taxon>Bacillati</taxon>
        <taxon>Actinomycetota</taxon>
        <taxon>Actinomycetes</taxon>
        <taxon>Propionibacteriales</taxon>
        <taxon>Nocardioidaceae</taxon>
        <taxon>Nocardioides</taxon>
    </lineage>
</organism>
<evidence type="ECO:0000313" key="6">
    <source>
        <dbReference type="Proteomes" id="UP000199113"/>
    </source>
</evidence>
<accession>A0A1I0YBW9</accession>
<name>A0A1I0YBW9_9ACTN</name>
<protein>
    <submittedName>
        <fullName evidence="5">2-keto-4-pentenoate hydratase/2-oxohepta-3-ene-1,7-dioic acid hydratase (Catechol pathway)</fullName>
    </submittedName>
    <submittedName>
        <fullName evidence="4">Fumarylacetoacetate hydrolase</fullName>
    </submittedName>
</protein>
<dbReference type="OrthoDB" id="9805307at2"/>